<accession>A0ACC7RH58</accession>
<organism evidence="1 2">
    <name type="scientific">Vibrio campbellii</name>
    <dbReference type="NCBI Taxonomy" id="680"/>
    <lineage>
        <taxon>Bacteria</taxon>
        <taxon>Pseudomonadati</taxon>
        <taxon>Pseudomonadota</taxon>
        <taxon>Gammaproteobacteria</taxon>
        <taxon>Vibrionales</taxon>
        <taxon>Vibrionaceae</taxon>
        <taxon>Vibrio</taxon>
    </lineage>
</organism>
<evidence type="ECO:0000313" key="2">
    <source>
        <dbReference type="Proteomes" id="UP001354073"/>
    </source>
</evidence>
<proteinExistence type="predicted"/>
<gene>
    <name evidence="1" type="ORF">REH74_026140</name>
</gene>
<dbReference type="Proteomes" id="UP001354073">
    <property type="component" value="Unassembled WGS sequence"/>
</dbReference>
<evidence type="ECO:0000313" key="1">
    <source>
        <dbReference type="EMBL" id="MGI1901006.1"/>
    </source>
</evidence>
<sequence>MKNKTTKSKKLGVFSWLMYFLSLLLGIFNHVDFALIGFLISYITLFLWVVHYETSQLDKGLLMILSGTCFVVLLTTAAGLEVKEGRIFDVPKQLELSFVGLVAIAGATFFGAGGSVIANVATEHSSDSPVNIDKENKLLLAGVEGRLKAIYRMLCALIILVSMSAVALGCLIMLF</sequence>
<protein>
    <submittedName>
        <fullName evidence="1">Uncharacterized protein</fullName>
    </submittedName>
</protein>
<comment type="caution">
    <text evidence="1">The sequence shown here is derived from an EMBL/GenBank/DDBJ whole genome shotgun (WGS) entry which is preliminary data.</text>
</comment>
<reference evidence="1" key="1">
    <citation type="submission" date="2024-11" db="EMBL/GenBank/DDBJ databases">
        <title>Identification of new Vibrio campbellii strains harboring the pVA1 plasmid isolated from Penaeus vannamei postlarvae affected by outbreaks of acute hepatopancreatic necrosis disease (AHPND) in Mexico.</title>
        <authorList>
            <person name="Gomez-Gil B."/>
            <person name="Enciso-Ibarra J."/>
        </authorList>
    </citation>
    <scope>NUCLEOTIDE SEQUENCE</scope>
    <source>
        <strain evidence="1">M270204</strain>
    </source>
</reference>
<name>A0ACC7RH58_9VIBR</name>
<dbReference type="EMBL" id="JAVHXJ020000287">
    <property type="protein sequence ID" value="MGI1901006.1"/>
    <property type="molecule type" value="Genomic_DNA"/>
</dbReference>